<evidence type="ECO:0000313" key="2">
    <source>
        <dbReference type="Proteomes" id="UP001283361"/>
    </source>
</evidence>
<dbReference type="Proteomes" id="UP001283361">
    <property type="component" value="Unassembled WGS sequence"/>
</dbReference>
<protein>
    <submittedName>
        <fullName evidence="1">Uncharacterized protein</fullName>
    </submittedName>
</protein>
<gene>
    <name evidence="1" type="ORF">RRG08_017463</name>
</gene>
<comment type="caution">
    <text evidence="1">The sequence shown here is derived from an EMBL/GenBank/DDBJ whole genome shotgun (WGS) entry which is preliminary data.</text>
</comment>
<sequence length="104" mass="11668">MLYYFARVKIVIPNGSTDNVERSSSTCQWKDRCQIAQREPVDKQRISLLWTQPALSSNFVLLTSFTATQRLCVAPVFTAAGLEGREPELERGDKRLTNPSGTCC</sequence>
<name>A0AAE0YJP3_9GAST</name>
<evidence type="ECO:0000313" key="1">
    <source>
        <dbReference type="EMBL" id="KAK3746455.1"/>
    </source>
</evidence>
<dbReference type="EMBL" id="JAWDGP010006142">
    <property type="protein sequence ID" value="KAK3746455.1"/>
    <property type="molecule type" value="Genomic_DNA"/>
</dbReference>
<proteinExistence type="predicted"/>
<dbReference type="AlphaFoldDB" id="A0AAE0YJP3"/>
<reference evidence="1" key="1">
    <citation type="journal article" date="2023" name="G3 (Bethesda)">
        <title>A reference genome for the long-term kleptoplast-retaining sea slug Elysia crispata morphotype clarki.</title>
        <authorList>
            <person name="Eastman K.E."/>
            <person name="Pendleton A.L."/>
            <person name="Shaikh M.A."/>
            <person name="Suttiyut T."/>
            <person name="Ogas R."/>
            <person name="Tomko P."/>
            <person name="Gavelis G."/>
            <person name="Widhalm J.R."/>
            <person name="Wisecaver J.H."/>
        </authorList>
    </citation>
    <scope>NUCLEOTIDE SEQUENCE</scope>
    <source>
        <strain evidence="1">ECLA1</strain>
    </source>
</reference>
<accession>A0AAE0YJP3</accession>
<keyword evidence="2" id="KW-1185">Reference proteome</keyword>
<organism evidence="1 2">
    <name type="scientific">Elysia crispata</name>
    <name type="common">lettuce slug</name>
    <dbReference type="NCBI Taxonomy" id="231223"/>
    <lineage>
        <taxon>Eukaryota</taxon>
        <taxon>Metazoa</taxon>
        <taxon>Spiralia</taxon>
        <taxon>Lophotrochozoa</taxon>
        <taxon>Mollusca</taxon>
        <taxon>Gastropoda</taxon>
        <taxon>Heterobranchia</taxon>
        <taxon>Euthyneura</taxon>
        <taxon>Panpulmonata</taxon>
        <taxon>Sacoglossa</taxon>
        <taxon>Placobranchoidea</taxon>
        <taxon>Plakobranchidae</taxon>
        <taxon>Elysia</taxon>
    </lineage>
</organism>